<proteinExistence type="predicted"/>
<evidence type="ECO:0000313" key="2">
    <source>
        <dbReference type="EMBL" id="BBJ48344.1"/>
    </source>
</evidence>
<accession>A0A499V255</accession>
<sequence>MGRVPLWLLVVKHGSCHEGRLPVTKISGSVGRTRMAAAYVQLTGRVHTTDKEPSHKNRNARLAAAGLR</sequence>
<protein>
    <submittedName>
        <fullName evidence="2">Uncharacterized protein</fullName>
    </submittedName>
</protein>
<evidence type="ECO:0000256" key="1">
    <source>
        <dbReference type="SAM" id="MobiDB-lite"/>
    </source>
</evidence>
<reference evidence="2" key="1">
    <citation type="submission" date="2019-04" db="EMBL/GenBank/DDBJ databases">
        <title>Draft genome sequences of Streptomyces avermitilis MC3.</title>
        <authorList>
            <person name="Komaki H."/>
            <person name="Tamura T."/>
            <person name="Hosoyama A."/>
        </authorList>
    </citation>
    <scope>NUCLEOTIDE SEQUENCE</scope>
    <source>
        <strain evidence="2">MC3</strain>
    </source>
</reference>
<dbReference type="EMBL" id="AP019621">
    <property type="protein sequence ID" value="BBJ48344.1"/>
    <property type="molecule type" value="Genomic_DNA"/>
</dbReference>
<organism evidence="2">
    <name type="scientific">Streptomyces avermitilis</name>
    <dbReference type="NCBI Taxonomy" id="33903"/>
    <lineage>
        <taxon>Bacteria</taxon>
        <taxon>Bacillati</taxon>
        <taxon>Actinomycetota</taxon>
        <taxon>Actinomycetes</taxon>
        <taxon>Kitasatosporales</taxon>
        <taxon>Streptomycetaceae</taxon>
        <taxon>Streptomyces</taxon>
    </lineage>
</organism>
<feature type="region of interest" description="Disordered" evidence="1">
    <location>
        <begin position="48"/>
        <end position="68"/>
    </location>
</feature>
<name>A0A499V255_STRAX</name>
<dbReference type="AlphaFoldDB" id="A0A499V255"/>
<gene>
    <name evidence="2" type="ORF">SAVMC3_09730</name>
</gene>